<reference evidence="1" key="1">
    <citation type="journal article" date="2018" name="Genome Biol.">
        <title>SKESA: strategic k-mer extension for scrupulous assemblies.</title>
        <authorList>
            <person name="Souvorov A."/>
            <person name="Agarwala R."/>
            <person name="Lipman D.J."/>
        </authorList>
    </citation>
    <scope>NUCLEOTIDE SEQUENCE</scope>
    <source>
        <strain evidence="1">IP 78/88</strain>
    </source>
</reference>
<protein>
    <submittedName>
        <fullName evidence="1">Long polar fimbrial protein LpfA</fullName>
    </submittedName>
</protein>
<name>A0A737N7X8_SALET</name>
<accession>A0A737N7X8</accession>
<evidence type="ECO:0000313" key="1">
    <source>
        <dbReference type="EMBL" id="HAE8330535.1"/>
    </source>
</evidence>
<proteinExistence type="predicted"/>
<organism evidence="1">
    <name type="scientific">Salmonella enterica subsp. enterica serovar Saintpaul</name>
    <dbReference type="NCBI Taxonomy" id="90105"/>
    <lineage>
        <taxon>Bacteria</taxon>
        <taxon>Pseudomonadati</taxon>
        <taxon>Pseudomonadota</taxon>
        <taxon>Gammaproteobacteria</taxon>
        <taxon>Enterobacterales</taxon>
        <taxon>Enterobacteriaceae</taxon>
        <taxon>Salmonella</taxon>
    </lineage>
</organism>
<dbReference type="EMBL" id="DAATGU010000033">
    <property type="protein sequence ID" value="HAE8330535.1"/>
    <property type="molecule type" value="Genomic_DNA"/>
</dbReference>
<feature type="non-terminal residue" evidence="1">
    <location>
        <position position="1"/>
    </location>
</feature>
<reference evidence="1" key="2">
    <citation type="submission" date="2018-07" db="EMBL/GenBank/DDBJ databases">
        <authorList>
            <consortium name="NCBI Pathogen Detection Project"/>
        </authorList>
    </citation>
    <scope>NUCLEOTIDE SEQUENCE</scope>
    <source>
        <strain evidence="1">IP 78/88</strain>
    </source>
</reference>
<gene>
    <name evidence="1" type="ORF">GND58_004494</name>
</gene>
<dbReference type="AlphaFoldDB" id="A0A737N7X8"/>
<comment type="caution">
    <text evidence="1">The sequence shown here is derived from an EMBL/GenBank/DDBJ whole genome shotgun (WGS) entry which is preliminary data.</text>
</comment>
<sequence>KDTVTTGYGNAEVDFNLSYE</sequence>